<dbReference type="RefSeq" id="WP_111898373.1">
    <property type="nucleotide sequence ID" value="NZ_CP033459.1"/>
</dbReference>
<accession>A0A5P8E788</accession>
<dbReference type="InterPro" id="IPR019859">
    <property type="entry name" value="Motility-assoc_prot_GldM"/>
</dbReference>
<sequence length="540" mass="59477">MAVKKRPISPRQKMINLMYIVLMAMLALNVSSDVLKGFTLMSESLKRTTEKAGEENKNIYDDFQRESGSNAKMQENFAHAREVKKQADELYNLISNLRIDIAKEADGADGDPDNLDDKETLSAAEAVMLGPTSQKGKQLREKIEQFRNTVNNYISDPRQKVIVNAILSTDVPKNTEAVGQNWEEYMFEQMPAIAAVTMLSKLQSDVRKAENSALRDLRSNANVQDIRVNDVRAYMLPNKTVFQPGEEFVSSVIMAAIDTTSTPEVYVNGQRVDSHYRFRVSNEPGNYTINGYALMPNIFGDMIRREFTQHYTVLPPMVAQKPNDNTTKNPVTNISPHNAPELGAATLAADLMQVLYAGIDNPLSISVSGVSPEHINLTMTGGSLTNKGGGKYSARPNAVGQNCEFTVTGTYKGQQMEFGRFSFRVRKLPDPTAYISHGADRFKGGAVSKGEAIGFSALSAAIDDGLLDIQFKVTGFDISSVTEAGVTTRVSSSGSGFTDAQRNIFRSLERGQGCEIRNVRCIGPDNVPRVLKQRMGIVIR</sequence>
<feature type="domain" description="Gliding motility-associated protein GldM second immunoglobulin-like" evidence="4">
    <location>
        <begin position="345"/>
        <end position="426"/>
    </location>
</feature>
<dbReference type="Pfam" id="PF21602">
    <property type="entry name" value="GldM_3rd"/>
    <property type="match status" value="1"/>
</dbReference>
<protein>
    <submittedName>
        <fullName evidence="5">Gliding motility protein GldM</fullName>
    </submittedName>
</protein>
<gene>
    <name evidence="5" type="primary">gldM</name>
    <name evidence="5" type="ORF">C7Y71_006725</name>
</gene>
<dbReference type="OrthoDB" id="1490890at2"/>
<dbReference type="NCBIfam" id="TIGR03517">
    <property type="entry name" value="GldM_gliding"/>
    <property type="match status" value="1"/>
</dbReference>
<dbReference type="InterPro" id="IPR048406">
    <property type="entry name" value="GldM_Ig-like-2"/>
</dbReference>
<evidence type="ECO:0000313" key="5">
    <source>
        <dbReference type="EMBL" id="QFQ12737.1"/>
    </source>
</evidence>
<evidence type="ECO:0000313" key="6">
    <source>
        <dbReference type="Proteomes" id="UP000249375"/>
    </source>
</evidence>
<feature type="domain" description="Gliding motility-associated protein GldM first immunoglobulin-like" evidence="3">
    <location>
        <begin position="223"/>
        <end position="314"/>
    </location>
</feature>
<name>A0A5P8E788_9BACT</name>
<dbReference type="InterPro" id="IPR022720">
    <property type="entry name" value="Motility-assoc_prot_GldM_N"/>
</dbReference>
<dbReference type="Pfam" id="PF21601">
    <property type="entry name" value="GldM_2nd"/>
    <property type="match status" value="1"/>
</dbReference>
<dbReference type="Pfam" id="PF12081">
    <property type="entry name" value="GldM_1st"/>
    <property type="match status" value="1"/>
</dbReference>
<reference evidence="5 6" key="1">
    <citation type="submission" date="2018-11" db="EMBL/GenBank/DDBJ databases">
        <authorList>
            <person name="Na S.W."/>
            <person name="Baik M."/>
        </authorList>
    </citation>
    <scope>NUCLEOTIDE SEQUENCE [LARGE SCALE GENOMIC DNA]</scope>
    <source>
        <strain evidence="5 6">E39</strain>
    </source>
</reference>
<dbReference type="Proteomes" id="UP000249375">
    <property type="component" value="Chromosome"/>
</dbReference>
<dbReference type="KEGG" id="alq:C7Y71_006725"/>
<evidence type="ECO:0000259" key="3">
    <source>
        <dbReference type="Pfam" id="PF21601"/>
    </source>
</evidence>
<feature type="domain" description="Gliding motility-associated protein GldM N-terminal" evidence="2">
    <location>
        <begin position="33"/>
        <end position="219"/>
    </location>
</feature>
<dbReference type="InterPro" id="IPR048405">
    <property type="entry name" value="GldM_Ig-like-1"/>
</dbReference>
<evidence type="ECO:0000259" key="2">
    <source>
        <dbReference type="Pfam" id="PF12081"/>
    </source>
</evidence>
<dbReference type="AlphaFoldDB" id="A0A5P8E788"/>
<evidence type="ECO:0000259" key="4">
    <source>
        <dbReference type="Pfam" id="PF21602"/>
    </source>
</evidence>
<feature type="domain" description="Gliding motility-associated protein GldM C-terminal" evidence="1">
    <location>
        <begin position="429"/>
        <end position="533"/>
    </location>
</feature>
<dbReference type="InterPro" id="IPR022719">
    <property type="entry name" value="Motility-assoc_prot_GldM_C"/>
</dbReference>
<dbReference type="EMBL" id="CP033459">
    <property type="protein sequence ID" value="QFQ12737.1"/>
    <property type="molecule type" value="Genomic_DNA"/>
</dbReference>
<proteinExistence type="predicted"/>
<dbReference type="Pfam" id="PF12080">
    <property type="entry name" value="GldM_4th"/>
    <property type="match status" value="1"/>
</dbReference>
<organism evidence="5 6">
    <name type="scientific">Pseudoprevotella muciniphila</name>
    <dbReference type="NCBI Taxonomy" id="2133944"/>
    <lineage>
        <taxon>Bacteria</taxon>
        <taxon>Pseudomonadati</taxon>
        <taxon>Bacteroidota</taxon>
        <taxon>Bacteroidia</taxon>
        <taxon>Bacteroidales</taxon>
        <taxon>Prevotellaceae</taxon>
        <taxon>Pseudoprevotella</taxon>
    </lineage>
</organism>
<evidence type="ECO:0000259" key="1">
    <source>
        <dbReference type="Pfam" id="PF12080"/>
    </source>
</evidence>
<keyword evidence="6" id="KW-1185">Reference proteome</keyword>